<comment type="caution">
    <text evidence="1">The sequence shown here is derived from an EMBL/GenBank/DDBJ whole genome shotgun (WGS) entry which is preliminary data.</text>
</comment>
<dbReference type="Gene3D" id="1.10.3210.10">
    <property type="entry name" value="Hypothetical protein af1432"/>
    <property type="match status" value="1"/>
</dbReference>
<keyword evidence="1" id="KW-0378">Hydrolase</keyword>
<dbReference type="SUPFAM" id="SSF109604">
    <property type="entry name" value="HD-domain/PDEase-like"/>
    <property type="match status" value="1"/>
</dbReference>
<keyword evidence="2" id="KW-1185">Reference proteome</keyword>
<dbReference type="AlphaFoldDB" id="A0A368TQR4"/>
<evidence type="ECO:0000313" key="1">
    <source>
        <dbReference type="EMBL" id="RCV86950.1"/>
    </source>
</evidence>
<dbReference type="EMBL" id="QPII01000019">
    <property type="protein sequence ID" value="RCV86950.1"/>
    <property type="molecule type" value="Genomic_DNA"/>
</dbReference>
<dbReference type="GO" id="GO:0016787">
    <property type="term" value="F:hydrolase activity"/>
    <property type="evidence" value="ECO:0007669"/>
    <property type="project" value="UniProtKB-KW"/>
</dbReference>
<reference evidence="1 2" key="1">
    <citation type="submission" date="2018-07" db="EMBL/GenBank/DDBJ databases">
        <title>Halomonas montanilacus sp. nov., isolated from Lake Pengyan on Tibetan Plateau.</title>
        <authorList>
            <person name="Lu H."/>
            <person name="Xing P."/>
            <person name="Wu Q."/>
        </authorList>
    </citation>
    <scope>NUCLEOTIDE SEQUENCE [LARGE SCALE GENOMIC DNA]</scope>
    <source>
        <strain evidence="1 2">PYC7W</strain>
    </source>
</reference>
<proteinExistence type="predicted"/>
<sequence length="177" mass="19663">MPAILTASGMTLPLTYPSWRLIDDRDIAQALSRICRFGGHSRQFYSVAQHCVLASHLVPPEDALAALLHDAPEAYIGDMISPLKAMLPAYQAVEQRIWSAIAQRFDVDPVMPASVKQVDLQLLATERRDLLPYSPQEWTCLEGVSPLSAQIEPWSPDMASLAWGLRLQELLAEREGV</sequence>
<accession>A0A368TQR4</accession>
<protein>
    <submittedName>
        <fullName evidence="1">Phosphohydrolase</fullName>
    </submittedName>
</protein>
<dbReference type="OrthoDB" id="1099791at2"/>
<evidence type="ECO:0000313" key="2">
    <source>
        <dbReference type="Proteomes" id="UP000252405"/>
    </source>
</evidence>
<gene>
    <name evidence="1" type="ORF">DU505_18830</name>
</gene>
<dbReference type="Proteomes" id="UP000252405">
    <property type="component" value="Unassembled WGS sequence"/>
</dbReference>
<name>A0A368TQR4_9GAMM</name>
<organism evidence="1 2">
    <name type="scientific">Billgrantia montanilacus</name>
    <dbReference type="NCBI Taxonomy" id="2282305"/>
    <lineage>
        <taxon>Bacteria</taxon>
        <taxon>Pseudomonadati</taxon>
        <taxon>Pseudomonadota</taxon>
        <taxon>Gammaproteobacteria</taxon>
        <taxon>Oceanospirillales</taxon>
        <taxon>Halomonadaceae</taxon>
        <taxon>Billgrantia</taxon>
    </lineage>
</organism>